<protein>
    <recommendedName>
        <fullName evidence="5">Transport permease protein</fullName>
    </recommendedName>
</protein>
<evidence type="ECO:0000259" key="6">
    <source>
        <dbReference type="PROSITE" id="PS51012"/>
    </source>
</evidence>
<keyword evidence="4 5" id="KW-0472">Membrane</keyword>
<organism evidence="7 8">
    <name type="scientific">Pedobacter planticolens</name>
    <dbReference type="NCBI Taxonomy" id="2679964"/>
    <lineage>
        <taxon>Bacteria</taxon>
        <taxon>Pseudomonadati</taxon>
        <taxon>Bacteroidota</taxon>
        <taxon>Sphingobacteriia</taxon>
        <taxon>Sphingobacteriales</taxon>
        <taxon>Sphingobacteriaceae</taxon>
        <taxon>Pedobacter</taxon>
    </lineage>
</organism>
<reference evidence="7" key="1">
    <citation type="submission" date="2019-11" db="EMBL/GenBank/DDBJ databases">
        <title>Description of Pedobacter sp. LMG 31464T.</title>
        <authorList>
            <person name="Carlier A."/>
            <person name="Qi S."/>
            <person name="Vandamme P."/>
        </authorList>
    </citation>
    <scope>NUCLEOTIDE SEQUENCE</scope>
    <source>
        <strain evidence="7">LMG 31464</strain>
    </source>
</reference>
<evidence type="ECO:0000313" key="8">
    <source>
        <dbReference type="Proteomes" id="UP000601055"/>
    </source>
</evidence>
<dbReference type="RefSeq" id="WP_182923704.1">
    <property type="nucleotide sequence ID" value="NZ_WNXD01000002.1"/>
</dbReference>
<keyword evidence="8" id="KW-1185">Reference proteome</keyword>
<feature type="domain" description="ABC transmembrane type-2" evidence="6">
    <location>
        <begin position="127"/>
        <end position="363"/>
    </location>
</feature>
<feature type="transmembrane region" description="Helical" evidence="5">
    <location>
        <begin position="251"/>
        <end position="275"/>
    </location>
</feature>
<accession>A0A923IWF3</accession>
<sequence length="364" mass="39613">MQTPYSNTKATLALAKASFRSIMRSPSAVVFTLAFPLIFILVFGFLGGGGTKIDVAVAPGSDLQNPIIAALEKIPVIRLTKDDNLATINKGLEKGDFDAVIGVEKNPAHVPAYFTNVKYTSASLDKGNILKSVLNELSYNLNTQNLKPTITEIRASTVNGRLYRTIDFILPGQLGFSLLSTGVFGTAFVFFSLRQNLVIKRFFATPVKRSSIVLGEGIARIGFALLGALFIILIGHFGFKFTLINGAVTVINMLVLATMGVIVFMGFGFVVSGLAKSESTIPPISNIITLPQFLLSGTFFSIDAFPTWLQPISRALPLTYLNDAMRKVAFEGANLWDVKHQMLIMLIWGIGIYAVAVKTFKWES</sequence>
<gene>
    <name evidence="7" type="ORF">GM921_16345</name>
</gene>
<dbReference type="GO" id="GO:0140359">
    <property type="term" value="F:ABC-type transporter activity"/>
    <property type="evidence" value="ECO:0007669"/>
    <property type="project" value="InterPro"/>
</dbReference>
<dbReference type="PRINTS" id="PR00164">
    <property type="entry name" value="ABC2TRNSPORT"/>
</dbReference>
<comment type="subcellular location">
    <subcellularLocation>
        <location evidence="5">Cell membrane</location>
        <topology evidence="5">Multi-pass membrane protein</topology>
    </subcellularLocation>
    <subcellularLocation>
        <location evidence="1">Membrane</location>
        <topology evidence="1">Multi-pass membrane protein</topology>
    </subcellularLocation>
</comment>
<dbReference type="PANTHER" id="PTHR43027:SF1">
    <property type="entry name" value="DOXORUBICIN RESISTANCE ABC TRANSPORTER PERMEASE PROTEIN DRRC-RELATED"/>
    <property type="match status" value="1"/>
</dbReference>
<dbReference type="EMBL" id="WNXD01000002">
    <property type="protein sequence ID" value="MBB2147076.1"/>
    <property type="molecule type" value="Genomic_DNA"/>
</dbReference>
<dbReference type="InterPro" id="IPR000412">
    <property type="entry name" value="ABC_2_transport"/>
</dbReference>
<dbReference type="GO" id="GO:0043190">
    <property type="term" value="C:ATP-binding cassette (ABC) transporter complex"/>
    <property type="evidence" value="ECO:0007669"/>
    <property type="project" value="InterPro"/>
</dbReference>
<name>A0A923IWF3_9SPHI</name>
<comment type="similarity">
    <text evidence="5">Belongs to the ABC-2 integral membrane protein family.</text>
</comment>
<dbReference type="InterPro" id="IPR052902">
    <property type="entry name" value="ABC-2_transporter"/>
</dbReference>
<keyword evidence="2 5" id="KW-0812">Transmembrane</keyword>
<evidence type="ECO:0000313" key="7">
    <source>
        <dbReference type="EMBL" id="MBB2147076.1"/>
    </source>
</evidence>
<comment type="caution">
    <text evidence="7">The sequence shown here is derived from an EMBL/GenBank/DDBJ whole genome shotgun (WGS) entry which is preliminary data.</text>
</comment>
<feature type="transmembrane region" description="Helical" evidence="5">
    <location>
        <begin position="218"/>
        <end position="239"/>
    </location>
</feature>
<keyword evidence="3 5" id="KW-1133">Transmembrane helix</keyword>
<keyword evidence="5" id="KW-1003">Cell membrane</keyword>
<dbReference type="PROSITE" id="PS51012">
    <property type="entry name" value="ABC_TM2"/>
    <property type="match status" value="1"/>
</dbReference>
<feature type="transmembrane region" description="Helical" evidence="5">
    <location>
        <begin position="174"/>
        <end position="193"/>
    </location>
</feature>
<dbReference type="Proteomes" id="UP000601055">
    <property type="component" value="Unassembled WGS sequence"/>
</dbReference>
<dbReference type="PANTHER" id="PTHR43027">
    <property type="entry name" value="DOXORUBICIN RESISTANCE ABC TRANSPORTER PERMEASE PROTEIN DRRC-RELATED"/>
    <property type="match status" value="1"/>
</dbReference>
<dbReference type="AlphaFoldDB" id="A0A923IWF3"/>
<evidence type="ECO:0000256" key="2">
    <source>
        <dbReference type="ARBA" id="ARBA00022692"/>
    </source>
</evidence>
<evidence type="ECO:0000256" key="3">
    <source>
        <dbReference type="ARBA" id="ARBA00022989"/>
    </source>
</evidence>
<evidence type="ECO:0000256" key="5">
    <source>
        <dbReference type="RuleBase" id="RU361157"/>
    </source>
</evidence>
<evidence type="ECO:0000256" key="4">
    <source>
        <dbReference type="ARBA" id="ARBA00023136"/>
    </source>
</evidence>
<feature type="transmembrane region" description="Helical" evidence="5">
    <location>
        <begin position="287"/>
        <end position="309"/>
    </location>
</feature>
<keyword evidence="5" id="KW-0813">Transport</keyword>
<proteinExistence type="inferred from homology"/>
<dbReference type="InterPro" id="IPR047817">
    <property type="entry name" value="ABC2_TM_bact-type"/>
</dbReference>
<feature type="transmembrane region" description="Helical" evidence="5">
    <location>
        <begin position="342"/>
        <end position="360"/>
    </location>
</feature>
<evidence type="ECO:0000256" key="1">
    <source>
        <dbReference type="ARBA" id="ARBA00004141"/>
    </source>
</evidence>
<dbReference type="InterPro" id="IPR013525">
    <property type="entry name" value="ABC2_TM"/>
</dbReference>
<feature type="transmembrane region" description="Helical" evidence="5">
    <location>
        <begin position="28"/>
        <end position="46"/>
    </location>
</feature>
<dbReference type="Pfam" id="PF12698">
    <property type="entry name" value="ABC2_membrane_3"/>
    <property type="match status" value="1"/>
</dbReference>